<dbReference type="Proteomes" id="UP000269945">
    <property type="component" value="Unassembled WGS sequence"/>
</dbReference>
<organism evidence="2 3">
    <name type="scientific">Gulo gulo</name>
    <name type="common">Wolverine</name>
    <name type="synonym">Gluton</name>
    <dbReference type="NCBI Taxonomy" id="48420"/>
    <lineage>
        <taxon>Eukaryota</taxon>
        <taxon>Metazoa</taxon>
        <taxon>Chordata</taxon>
        <taxon>Craniata</taxon>
        <taxon>Vertebrata</taxon>
        <taxon>Euteleostomi</taxon>
        <taxon>Mammalia</taxon>
        <taxon>Eutheria</taxon>
        <taxon>Laurasiatheria</taxon>
        <taxon>Carnivora</taxon>
        <taxon>Caniformia</taxon>
        <taxon>Musteloidea</taxon>
        <taxon>Mustelidae</taxon>
        <taxon>Guloninae</taxon>
        <taxon>Gulo</taxon>
    </lineage>
</organism>
<dbReference type="EMBL" id="CYRY02008554">
    <property type="protein sequence ID" value="VCW77237.1"/>
    <property type="molecule type" value="Genomic_DNA"/>
</dbReference>
<sequence length="81" mass="8723">MGRQRLRGDRSPEGGGDPYTPRVIKCSARPQLGAEERLSGHLLCGPAMGHLTSYPSPSLQGRPSPANDALDLRILLHLLLP</sequence>
<feature type="region of interest" description="Disordered" evidence="1">
    <location>
        <begin position="1"/>
        <end position="23"/>
    </location>
</feature>
<protein>
    <submittedName>
        <fullName evidence="2">Uncharacterized protein</fullName>
    </submittedName>
</protein>
<comment type="caution">
    <text evidence="2">The sequence shown here is derived from an EMBL/GenBank/DDBJ whole genome shotgun (WGS) entry which is preliminary data.</text>
</comment>
<name>A0A9X9LMW1_GULGU</name>
<feature type="compositionally biased region" description="Basic and acidic residues" evidence="1">
    <location>
        <begin position="1"/>
        <end position="12"/>
    </location>
</feature>
<evidence type="ECO:0000313" key="3">
    <source>
        <dbReference type="Proteomes" id="UP000269945"/>
    </source>
</evidence>
<reference evidence="2 3" key="1">
    <citation type="submission" date="2018-10" db="EMBL/GenBank/DDBJ databases">
        <authorList>
            <person name="Ekblom R."/>
            <person name="Jareborg N."/>
        </authorList>
    </citation>
    <scope>NUCLEOTIDE SEQUENCE [LARGE SCALE GENOMIC DNA]</scope>
    <source>
        <tissue evidence="2">Muscle</tissue>
    </source>
</reference>
<proteinExistence type="predicted"/>
<evidence type="ECO:0000256" key="1">
    <source>
        <dbReference type="SAM" id="MobiDB-lite"/>
    </source>
</evidence>
<keyword evidence="3" id="KW-1185">Reference proteome</keyword>
<accession>A0A9X9LMW1</accession>
<dbReference type="AlphaFoldDB" id="A0A9X9LMW1"/>
<gene>
    <name evidence="2" type="ORF">BN2614_LOCUS1</name>
</gene>
<evidence type="ECO:0000313" key="2">
    <source>
        <dbReference type="EMBL" id="VCW77237.1"/>
    </source>
</evidence>